<dbReference type="InterPro" id="IPR044822">
    <property type="entry name" value="Myb_DNA-bind_4"/>
</dbReference>
<keyword evidence="4" id="KW-0804">Transcription</keyword>
<evidence type="ECO:0000313" key="9">
    <source>
        <dbReference type="EMBL" id="MPA32328.1"/>
    </source>
</evidence>
<dbReference type="PANTHER" id="PTHR21654:SF7">
    <property type="entry name" value="HOMEODOMAIN-LIKE SUPERFAMILY PROTEIN"/>
    <property type="match status" value="1"/>
</dbReference>
<dbReference type="FunFam" id="1.10.10.60:FF:000092">
    <property type="entry name" value="Trihelix transcription factor GT-2"/>
    <property type="match status" value="1"/>
</dbReference>
<evidence type="ECO:0000256" key="2">
    <source>
        <dbReference type="ARBA" id="ARBA00023015"/>
    </source>
</evidence>
<keyword evidence="3" id="KW-0238">DNA-binding</keyword>
<proteinExistence type="predicted"/>
<dbReference type="Pfam" id="PF13837">
    <property type="entry name" value="Myb_DNA-bind_4"/>
    <property type="match status" value="1"/>
</dbReference>
<dbReference type="CDD" id="cd12203">
    <property type="entry name" value="GT1"/>
    <property type="match status" value="1"/>
</dbReference>
<accession>A0A5B6YKT3</accession>
<feature type="coiled-coil region" evidence="6">
    <location>
        <begin position="161"/>
        <end position="189"/>
    </location>
</feature>
<evidence type="ECO:0000256" key="7">
    <source>
        <dbReference type="SAM" id="MobiDB-lite"/>
    </source>
</evidence>
<feature type="compositionally biased region" description="Low complexity" evidence="7">
    <location>
        <begin position="128"/>
        <end position="143"/>
    </location>
</feature>
<organism evidence="9">
    <name type="scientific">Davidia involucrata</name>
    <name type="common">Dove tree</name>
    <dbReference type="NCBI Taxonomy" id="16924"/>
    <lineage>
        <taxon>Eukaryota</taxon>
        <taxon>Viridiplantae</taxon>
        <taxon>Streptophyta</taxon>
        <taxon>Embryophyta</taxon>
        <taxon>Tracheophyta</taxon>
        <taxon>Spermatophyta</taxon>
        <taxon>Magnoliopsida</taxon>
        <taxon>eudicotyledons</taxon>
        <taxon>Gunneridae</taxon>
        <taxon>Pentapetalae</taxon>
        <taxon>asterids</taxon>
        <taxon>Cornales</taxon>
        <taxon>Nyssaceae</taxon>
        <taxon>Davidia</taxon>
    </lineage>
</organism>
<dbReference type="GO" id="GO:0006355">
    <property type="term" value="P:regulation of DNA-templated transcription"/>
    <property type="evidence" value="ECO:0007669"/>
    <property type="project" value="UniProtKB-ARBA"/>
</dbReference>
<keyword evidence="6" id="KW-0175">Coiled coil</keyword>
<comment type="subcellular location">
    <subcellularLocation>
        <location evidence="1">Nucleus</location>
    </subcellularLocation>
</comment>
<dbReference type="EMBL" id="GHES01001769">
    <property type="protein sequence ID" value="MPA32328.1"/>
    <property type="molecule type" value="Transcribed_RNA"/>
</dbReference>
<evidence type="ECO:0000256" key="1">
    <source>
        <dbReference type="ARBA" id="ARBA00004123"/>
    </source>
</evidence>
<evidence type="ECO:0000256" key="3">
    <source>
        <dbReference type="ARBA" id="ARBA00023125"/>
    </source>
</evidence>
<evidence type="ECO:0000256" key="4">
    <source>
        <dbReference type="ARBA" id="ARBA00023163"/>
    </source>
</evidence>
<keyword evidence="2" id="KW-0805">Transcription regulation</keyword>
<keyword evidence="5" id="KW-0539">Nucleus</keyword>
<evidence type="ECO:0000256" key="5">
    <source>
        <dbReference type="ARBA" id="ARBA00023242"/>
    </source>
</evidence>
<protein>
    <submittedName>
        <fullName evidence="9">Putative trihelix transcription factor GT-2</fullName>
    </submittedName>
</protein>
<feature type="domain" description="Myb-like" evidence="8">
    <location>
        <begin position="259"/>
        <end position="322"/>
    </location>
</feature>
<sequence>MFFTFWQTMEVFTGDRRMPNDVDFPENLTPFPETTTDILYDDQTAEIHPPEIEQHSQLPPQKLRPIRCNGRNLPEYSDPTAPENGGLDGTPLTCHAVASAELQQIKSEIDAECMNLISEVRLLEDELSSSSDDAGESSEATAEPSSRKRKRKTSKNIELFLENMMRKVIQKQEQMHKQLAELIETKERERIIREEAWKQQEIERAKRDEEVRALETSRSLALISFLQNLLGHEIQIPKSLETRCLEKDEGEVHDQKEFKCDPSNKRWPKSEVQALITIRTALDHKFLKGPKGSVWEEVAVGLSNMGYSRTAKKCKEKWENINKYYKRTMENGKKRLDNAKTCPYFHELDILYKTGLINPGNASSYMNNEIEDKCVKE</sequence>
<evidence type="ECO:0000259" key="8">
    <source>
        <dbReference type="PROSITE" id="PS50090"/>
    </source>
</evidence>
<gene>
    <name evidence="9" type="ORF">Din_001769</name>
</gene>
<feature type="region of interest" description="Disordered" evidence="7">
    <location>
        <begin position="127"/>
        <end position="154"/>
    </location>
</feature>
<name>A0A5B6YKT3_DAVIN</name>
<reference evidence="9" key="1">
    <citation type="submission" date="2019-08" db="EMBL/GenBank/DDBJ databases">
        <title>Reference gene set and small RNA set construction with multiple tissues from Davidia involucrata Baill.</title>
        <authorList>
            <person name="Yang H."/>
            <person name="Zhou C."/>
            <person name="Li G."/>
            <person name="Wang J."/>
            <person name="Gao P."/>
            <person name="Wang M."/>
            <person name="Wang R."/>
            <person name="Zhao Y."/>
        </authorList>
    </citation>
    <scope>NUCLEOTIDE SEQUENCE</scope>
    <source>
        <tissue evidence="9">Mixed with DoveR01_LX</tissue>
    </source>
</reference>
<dbReference type="GO" id="GO:0005634">
    <property type="term" value="C:nucleus"/>
    <property type="evidence" value="ECO:0007669"/>
    <property type="project" value="UniProtKB-SubCell"/>
</dbReference>
<dbReference type="GO" id="GO:0003677">
    <property type="term" value="F:DNA binding"/>
    <property type="evidence" value="ECO:0007669"/>
    <property type="project" value="UniProtKB-KW"/>
</dbReference>
<dbReference type="AlphaFoldDB" id="A0A5B6YKT3"/>
<evidence type="ECO:0000256" key="6">
    <source>
        <dbReference type="SAM" id="Coils"/>
    </source>
</evidence>
<dbReference type="InterPro" id="IPR001005">
    <property type="entry name" value="SANT/Myb"/>
</dbReference>
<dbReference type="PANTHER" id="PTHR21654">
    <property type="entry name" value="FI21293P1"/>
    <property type="match status" value="1"/>
</dbReference>
<dbReference type="PROSITE" id="PS50090">
    <property type="entry name" value="MYB_LIKE"/>
    <property type="match status" value="1"/>
</dbReference>
<dbReference type="Gene3D" id="1.10.10.60">
    <property type="entry name" value="Homeodomain-like"/>
    <property type="match status" value="1"/>
</dbReference>